<organism evidence="1 2">
    <name type="scientific">Ephemerocybe angulata</name>
    <dbReference type="NCBI Taxonomy" id="980116"/>
    <lineage>
        <taxon>Eukaryota</taxon>
        <taxon>Fungi</taxon>
        <taxon>Dikarya</taxon>
        <taxon>Basidiomycota</taxon>
        <taxon>Agaricomycotina</taxon>
        <taxon>Agaricomycetes</taxon>
        <taxon>Agaricomycetidae</taxon>
        <taxon>Agaricales</taxon>
        <taxon>Agaricineae</taxon>
        <taxon>Psathyrellaceae</taxon>
        <taxon>Ephemerocybe</taxon>
    </lineage>
</organism>
<name>A0A8H6HK26_9AGAR</name>
<evidence type="ECO:0000313" key="2">
    <source>
        <dbReference type="Proteomes" id="UP000521943"/>
    </source>
</evidence>
<gene>
    <name evidence="1" type="ORF">DFP72DRAFT_916058</name>
</gene>
<accession>A0A8H6HK26</accession>
<keyword evidence="2" id="KW-1185">Reference proteome</keyword>
<comment type="caution">
    <text evidence="1">The sequence shown here is derived from an EMBL/GenBank/DDBJ whole genome shotgun (WGS) entry which is preliminary data.</text>
</comment>
<dbReference type="Proteomes" id="UP000521943">
    <property type="component" value="Unassembled WGS sequence"/>
</dbReference>
<dbReference type="AlphaFoldDB" id="A0A8H6HK26"/>
<proteinExistence type="predicted"/>
<dbReference type="EMBL" id="JACGCI010000070">
    <property type="protein sequence ID" value="KAF6748479.1"/>
    <property type="molecule type" value="Genomic_DNA"/>
</dbReference>
<sequence length="250" mass="28288">MLQRLPSAFRRAVQHVGFSSSFIPKKSLRLWVTYGVLHDCSLNTTSKLLKTRGSIQPFRPVSSSAFQHDPRVVVGGARTRLTYDCHCSERLPFPPGSRGFLYYHSRPGQHACAGEIRFRVLDPGPVCESAADLFASGKDLLDHNGWTPWRVHLLQVYSARRYGPIRQLLQSQGLIDEAQQREVMKQLSMVSLGRLPIQTLRLAFIHGECITPSTPVTNEAYWRQRYETDDAESSDGRWRMYKAVPLSGSS</sequence>
<reference evidence="1 2" key="1">
    <citation type="submission" date="2020-07" db="EMBL/GenBank/DDBJ databases">
        <title>Comparative genomics of pyrophilous fungi reveals a link between fire events and developmental genes.</title>
        <authorList>
            <consortium name="DOE Joint Genome Institute"/>
            <person name="Steindorff A.S."/>
            <person name="Carver A."/>
            <person name="Calhoun S."/>
            <person name="Stillman K."/>
            <person name="Liu H."/>
            <person name="Lipzen A."/>
            <person name="Pangilinan J."/>
            <person name="Labutti K."/>
            <person name="Bruns T.D."/>
            <person name="Grigoriev I.V."/>
        </authorList>
    </citation>
    <scope>NUCLEOTIDE SEQUENCE [LARGE SCALE GENOMIC DNA]</scope>
    <source>
        <strain evidence="1 2">CBS 144469</strain>
    </source>
</reference>
<dbReference type="OrthoDB" id="2750929at2759"/>
<protein>
    <submittedName>
        <fullName evidence="1">Uncharacterized protein</fullName>
    </submittedName>
</protein>
<evidence type="ECO:0000313" key="1">
    <source>
        <dbReference type="EMBL" id="KAF6748479.1"/>
    </source>
</evidence>